<dbReference type="STRING" id="314608.KT99_05122"/>
<name>A9D8Q4_9GAMM</name>
<comment type="caution">
    <text evidence="4">The sequence shown here is derived from an EMBL/GenBank/DDBJ whole genome shotgun (WGS) entry which is preliminary data.</text>
</comment>
<dbReference type="GO" id="GO:1902201">
    <property type="term" value="P:negative regulation of bacterial-type flagellum-dependent cell motility"/>
    <property type="evidence" value="ECO:0007669"/>
    <property type="project" value="TreeGrafter"/>
</dbReference>
<dbReference type="CDD" id="cd01949">
    <property type="entry name" value="GGDEF"/>
    <property type="match status" value="1"/>
</dbReference>
<dbReference type="GO" id="GO:0005886">
    <property type="term" value="C:plasma membrane"/>
    <property type="evidence" value="ECO:0007669"/>
    <property type="project" value="TreeGrafter"/>
</dbReference>
<evidence type="ECO:0000256" key="1">
    <source>
        <dbReference type="ARBA" id="ARBA00001946"/>
    </source>
</evidence>
<keyword evidence="5" id="KW-1185">Reference proteome</keyword>
<proteinExistence type="predicted"/>
<evidence type="ECO:0000259" key="3">
    <source>
        <dbReference type="PROSITE" id="PS50887"/>
    </source>
</evidence>
<dbReference type="InterPro" id="IPR029787">
    <property type="entry name" value="Nucleotide_cyclase"/>
</dbReference>
<dbReference type="Proteomes" id="UP000005839">
    <property type="component" value="Unassembled WGS sequence"/>
</dbReference>
<evidence type="ECO:0000313" key="5">
    <source>
        <dbReference type="Proteomes" id="UP000005839"/>
    </source>
</evidence>
<dbReference type="PANTHER" id="PTHR45138">
    <property type="entry name" value="REGULATORY COMPONENTS OF SENSORY TRANSDUCTION SYSTEM"/>
    <property type="match status" value="1"/>
</dbReference>
<dbReference type="GO" id="GO:0043709">
    <property type="term" value="P:cell adhesion involved in single-species biofilm formation"/>
    <property type="evidence" value="ECO:0007669"/>
    <property type="project" value="TreeGrafter"/>
</dbReference>
<evidence type="ECO:0000313" key="4">
    <source>
        <dbReference type="EMBL" id="EDQ00847.1"/>
    </source>
</evidence>
<dbReference type="PANTHER" id="PTHR45138:SF6">
    <property type="entry name" value="DIGUANYLATE CYCLASE DGCN"/>
    <property type="match status" value="1"/>
</dbReference>
<dbReference type="Gene3D" id="3.30.70.270">
    <property type="match status" value="1"/>
</dbReference>
<organism evidence="4 5">
    <name type="scientific">Shewanella benthica KT99</name>
    <dbReference type="NCBI Taxonomy" id="314608"/>
    <lineage>
        <taxon>Bacteria</taxon>
        <taxon>Pseudomonadati</taxon>
        <taxon>Pseudomonadota</taxon>
        <taxon>Gammaproteobacteria</taxon>
        <taxon>Alteromonadales</taxon>
        <taxon>Shewanellaceae</taxon>
        <taxon>Shewanella</taxon>
    </lineage>
</organism>
<dbReference type="SUPFAM" id="SSF55073">
    <property type="entry name" value="Nucleotide cyclase"/>
    <property type="match status" value="1"/>
</dbReference>
<reference evidence="4 5" key="1">
    <citation type="submission" date="2007-10" db="EMBL/GenBank/DDBJ databases">
        <authorList>
            <person name="Yayanos A."/>
            <person name="Ferriera S."/>
            <person name="Johnson J."/>
            <person name="Kravitz S."/>
            <person name="Halpern A."/>
            <person name="Remington K."/>
            <person name="Beeson K."/>
            <person name="Tran B."/>
            <person name="Rogers Y.-H."/>
            <person name="Friedman R."/>
            <person name="Venter J.C."/>
        </authorList>
    </citation>
    <scope>NUCLEOTIDE SEQUENCE [LARGE SCALE GENOMIC DNA]</scope>
    <source>
        <strain evidence="4 5">KT99</strain>
    </source>
</reference>
<gene>
    <name evidence="4" type="ORF">KT99_05122</name>
</gene>
<dbReference type="InterPro" id="IPR050469">
    <property type="entry name" value="Diguanylate_Cyclase"/>
</dbReference>
<protein>
    <recommendedName>
        <fullName evidence="2">diguanylate cyclase</fullName>
        <ecNumber evidence="2">2.7.7.65</ecNumber>
    </recommendedName>
</protein>
<dbReference type="AlphaFoldDB" id="A9D8Q4"/>
<dbReference type="EC" id="2.7.7.65" evidence="2"/>
<dbReference type="GO" id="GO:0052621">
    <property type="term" value="F:diguanylate cyclase activity"/>
    <property type="evidence" value="ECO:0007669"/>
    <property type="project" value="UniProtKB-EC"/>
</dbReference>
<dbReference type="Pfam" id="PF00990">
    <property type="entry name" value="GGDEF"/>
    <property type="match status" value="1"/>
</dbReference>
<dbReference type="NCBIfam" id="TIGR00254">
    <property type="entry name" value="GGDEF"/>
    <property type="match status" value="1"/>
</dbReference>
<sequence length="297" mass="33814">MMDLGLATDFYSDEPRYQPELLGFQSRDPDFVQIIQQLHESLDPRTVFACFGKVMGQHLPILGIKLRYNKHQFTWGRHQGLSIQQQLVHQGKTACIEYSLAAPLQPSQARQLQQLQTLVIQPLFNATQFQEMSQQAMYDSLTRLGNRHYYIESLKKAIATSTRHDNALSIVILDLDNFKMLNDVHGHQFGDTVLSEFGILLTKAIRNTDQAFRVGGDEFVVVVRGDLAAAEILCRRVLQAMSRLTLFEKHQVQTSLGISQWKSDETACSLYERADKALYRAKAAGRRCYRADSYVSP</sequence>
<dbReference type="InterPro" id="IPR043128">
    <property type="entry name" value="Rev_trsase/Diguanyl_cyclase"/>
</dbReference>
<dbReference type="PROSITE" id="PS50887">
    <property type="entry name" value="GGDEF"/>
    <property type="match status" value="1"/>
</dbReference>
<accession>A9D8Q4</accession>
<comment type="cofactor">
    <cofactor evidence="1">
        <name>Mg(2+)</name>
        <dbReference type="ChEBI" id="CHEBI:18420"/>
    </cofactor>
</comment>
<dbReference type="FunFam" id="3.30.70.270:FF:000001">
    <property type="entry name" value="Diguanylate cyclase domain protein"/>
    <property type="match status" value="1"/>
</dbReference>
<evidence type="ECO:0000256" key="2">
    <source>
        <dbReference type="ARBA" id="ARBA00012528"/>
    </source>
</evidence>
<dbReference type="SMART" id="SM00267">
    <property type="entry name" value="GGDEF"/>
    <property type="match status" value="1"/>
</dbReference>
<feature type="domain" description="GGDEF" evidence="3">
    <location>
        <begin position="166"/>
        <end position="294"/>
    </location>
</feature>
<dbReference type="EMBL" id="ABIC01000015">
    <property type="protein sequence ID" value="EDQ00847.1"/>
    <property type="molecule type" value="Genomic_DNA"/>
</dbReference>
<dbReference type="InterPro" id="IPR000160">
    <property type="entry name" value="GGDEF_dom"/>
</dbReference>